<organism evidence="5 6">
    <name type="scientific">Photobacterium toruni</name>
    <dbReference type="NCBI Taxonomy" id="1935446"/>
    <lineage>
        <taxon>Bacteria</taxon>
        <taxon>Pseudomonadati</taxon>
        <taxon>Pseudomonadota</taxon>
        <taxon>Gammaproteobacteria</taxon>
        <taxon>Vibrionales</taxon>
        <taxon>Vibrionaceae</taxon>
        <taxon>Photobacterium</taxon>
    </lineage>
</organism>
<dbReference type="InterPro" id="IPR050298">
    <property type="entry name" value="Gram-neg_bact_OMP"/>
</dbReference>
<feature type="signal peptide" evidence="4">
    <location>
        <begin position="1"/>
        <end position="23"/>
    </location>
</feature>
<dbReference type="CDD" id="cd00342">
    <property type="entry name" value="gram_neg_porins"/>
    <property type="match status" value="1"/>
</dbReference>
<keyword evidence="2 4" id="KW-0732">Signal</keyword>
<feature type="chain" id="PRO_5013001662" evidence="4">
    <location>
        <begin position="24"/>
        <end position="309"/>
    </location>
</feature>
<keyword evidence="3" id="KW-0472">Membrane</keyword>
<accession>A0A1T4UTL7</accession>
<dbReference type="AlphaFoldDB" id="A0A1T4UTL7"/>
<dbReference type="Proteomes" id="UP000191116">
    <property type="component" value="Unassembled WGS sequence"/>
</dbReference>
<gene>
    <name evidence="5" type="primary">ompL_3</name>
    <name evidence="5" type="ORF">CZ814_03693</name>
</gene>
<proteinExistence type="predicted"/>
<reference evidence="5 6" key="1">
    <citation type="submission" date="2017-02" db="EMBL/GenBank/DDBJ databases">
        <authorList>
            <person name="Peterson S.W."/>
        </authorList>
    </citation>
    <scope>NUCLEOTIDE SEQUENCE [LARGE SCALE GENOMIC DNA]</scope>
    <source>
        <strain evidence="5 6">CECT 9189</strain>
    </source>
</reference>
<dbReference type="InterPro" id="IPR033900">
    <property type="entry name" value="Gram_neg_porin_domain"/>
</dbReference>
<evidence type="ECO:0000313" key="5">
    <source>
        <dbReference type="EMBL" id="SKA56004.1"/>
    </source>
</evidence>
<dbReference type="GO" id="GO:0015288">
    <property type="term" value="F:porin activity"/>
    <property type="evidence" value="ECO:0007669"/>
    <property type="project" value="InterPro"/>
</dbReference>
<dbReference type="InterPro" id="IPR023614">
    <property type="entry name" value="Porin_dom_sf"/>
</dbReference>
<evidence type="ECO:0000313" key="6">
    <source>
        <dbReference type="Proteomes" id="UP000191116"/>
    </source>
</evidence>
<dbReference type="PANTHER" id="PTHR34501">
    <property type="entry name" value="PROTEIN YDDL-RELATED"/>
    <property type="match status" value="1"/>
</dbReference>
<evidence type="ECO:0000256" key="3">
    <source>
        <dbReference type="ARBA" id="ARBA00023136"/>
    </source>
</evidence>
<name>A0A1T4UTL7_9GAMM</name>
<dbReference type="EMBL" id="FUWP01000032">
    <property type="protein sequence ID" value="SKA56004.1"/>
    <property type="molecule type" value="Genomic_DNA"/>
</dbReference>
<sequence length="309" mass="33750">MINKNKLTLGLLYLTTVSGTVNAATVYKTDDSKLNIGGRIEARAENTEHDINDLSRARVKIAGETKMTDAISGIGVFEQEFKAKSEKTRYLYAGIKTALDSSYVTLVYGKTNGAMSVVTDITDIQAVYGAVAANKFKVGKRIANSIATTYTNDFGTTLSANYAGAEGKVKGDFDSGFSVAGSQIIGDTGFITAIGFAKQTKVQQQSKQQFDIGLGYQLDKLYLGTLYTRQKVKGKTGNGYDVVAAYKINSRYKATIGFGELNFDQADDTRAVNVDITARWNSQFRTYAAINFDTVHNDIQQMIGIRYDF</sequence>
<evidence type="ECO:0000256" key="1">
    <source>
        <dbReference type="ARBA" id="ARBA00004571"/>
    </source>
</evidence>
<evidence type="ECO:0000256" key="2">
    <source>
        <dbReference type="ARBA" id="ARBA00022729"/>
    </source>
</evidence>
<protein>
    <submittedName>
        <fullName evidence="5">Porin-like protein L</fullName>
    </submittedName>
</protein>
<dbReference type="PANTHER" id="PTHR34501:SF2">
    <property type="entry name" value="OUTER MEMBRANE PORIN F-RELATED"/>
    <property type="match status" value="1"/>
</dbReference>
<dbReference type="SUPFAM" id="SSF56935">
    <property type="entry name" value="Porins"/>
    <property type="match status" value="1"/>
</dbReference>
<comment type="subcellular location">
    <subcellularLocation>
        <location evidence="1">Cell outer membrane</location>
        <topology evidence="1">Multi-pass membrane protein</topology>
    </subcellularLocation>
</comment>
<dbReference type="GO" id="GO:0009279">
    <property type="term" value="C:cell outer membrane"/>
    <property type="evidence" value="ECO:0007669"/>
    <property type="project" value="UniProtKB-SubCell"/>
</dbReference>
<evidence type="ECO:0000256" key="4">
    <source>
        <dbReference type="SAM" id="SignalP"/>
    </source>
</evidence>
<dbReference type="Gene3D" id="2.40.160.10">
    <property type="entry name" value="Porin"/>
    <property type="match status" value="1"/>
</dbReference>